<dbReference type="GeneID" id="65883739"/>
<dbReference type="KEGG" id="mesg:MLAUSG7_0938"/>
<sequence length="223" mass="26624">MLKLPPTLIEKFDSCLYFLEEVLDEFKHTAYREFYTLLENYLKIVVEFNAKHLYGDDWKQILEERISSTKKPFEKFTFGDLFQSLKLLKKDGSIYCEYIDDEILELLDEHVNIRNRLTHDFTGNIPEDIDIKEDTLKIMYGILKAFPTCIKIINDKKKPWYNVELIWNQLPKKVSLYSEKDLKKGELYFIEPYSYIIDKNKMHPKIHPIPIGVSKDIIYPNKK</sequence>
<dbReference type="EMBL" id="LR792632">
    <property type="protein sequence ID" value="CAB3288866.1"/>
    <property type="molecule type" value="Genomic_DNA"/>
</dbReference>
<accession>A0A8D6SXM2</accession>
<name>A0A8D6SXM2_9EURY</name>
<dbReference type="RefSeq" id="WP_214399316.1">
    <property type="nucleotide sequence ID" value="NZ_LR792632.1"/>
</dbReference>
<protein>
    <submittedName>
        <fullName evidence="1">Uncharacterized protein</fullName>
    </submittedName>
</protein>
<dbReference type="AlphaFoldDB" id="A0A8D6SXM2"/>
<organism evidence="1 2">
    <name type="scientific">Methanocaldococcus lauensis</name>
    <dbReference type="NCBI Taxonomy" id="2546128"/>
    <lineage>
        <taxon>Archaea</taxon>
        <taxon>Methanobacteriati</taxon>
        <taxon>Methanobacteriota</taxon>
        <taxon>Methanomada group</taxon>
        <taxon>Methanococci</taxon>
        <taxon>Methanococcales</taxon>
        <taxon>Methanocaldococcaceae</taxon>
        <taxon>Methanocaldococcus</taxon>
    </lineage>
</organism>
<evidence type="ECO:0000313" key="2">
    <source>
        <dbReference type="Proteomes" id="UP000679213"/>
    </source>
</evidence>
<proteinExistence type="predicted"/>
<keyword evidence="2" id="KW-1185">Reference proteome</keyword>
<dbReference type="Proteomes" id="UP000679213">
    <property type="component" value="Chromosome I"/>
</dbReference>
<gene>
    <name evidence="1" type="ORF">MLAUSG7_0938</name>
</gene>
<evidence type="ECO:0000313" key="1">
    <source>
        <dbReference type="EMBL" id="CAB3288866.1"/>
    </source>
</evidence>
<reference evidence="1 2" key="1">
    <citation type="submission" date="2020-04" db="EMBL/GenBank/DDBJ databases">
        <authorList>
            <consortium name="Genoscope - CEA"/>
            <person name="William W."/>
        </authorList>
    </citation>
    <scope>NUCLEOTIDE SEQUENCE [LARGE SCALE GENOMIC DNA]</scope>
    <source>
        <strain evidence="1 2">SG7</strain>
    </source>
</reference>